<evidence type="ECO:0000256" key="8">
    <source>
        <dbReference type="ARBA" id="ARBA00023242"/>
    </source>
</evidence>
<evidence type="ECO:0000259" key="11">
    <source>
        <dbReference type="PROSITE" id="PS50157"/>
    </source>
</evidence>
<name>A0AAV2RAV5_MEGNR</name>
<dbReference type="GO" id="GO:0000978">
    <property type="term" value="F:RNA polymerase II cis-regulatory region sequence-specific DNA binding"/>
    <property type="evidence" value="ECO:0007669"/>
    <property type="project" value="TreeGrafter"/>
</dbReference>
<feature type="region of interest" description="Disordered" evidence="10">
    <location>
        <begin position="440"/>
        <end position="507"/>
    </location>
</feature>
<dbReference type="GO" id="GO:0005634">
    <property type="term" value="C:nucleus"/>
    <property type="evidence" value="ECO:0007669"/>
    <property type="project" value="UniProtKB-SubCell"/>
</dbReference>
<sequence>EVRFAPPPPHAPSLRNSPVYMSVMKTALLKKFSSRDKNKKFGGPTRPNFLSLKKSGVNDMRSPVSMLTSPGTPTTPIREHPADILSPVTESSTILKSIYNTTSRVTQGPYGEKNVTPELRSGESNPMLKTYITERAVLDATIKMQQYKNSSSENSPDSPNDLLGNVTNNNTARKIESTSHQTKQQQQQLQVHVDESKQLQQQQQIKQEVNQQISQMNSVLDSTSSPNITVNNNMATANSRMPGGQAANFTVMNNGEIDTKTSFLIPTVVGPPTQPRLSHEDSKPKCTICKKEFNRPSQLNLHMNIHYLERPYRCDACAVSFRTNGHLQKHKRSASHFSKVNMNMTFGTPSMENPRPFKCHDCKIAFRIHGHLAKHLRSKMHIMKLECLGKLPFGTYAEIERSGANLNEIDTTDCDNSLESLQVMASRLYEKDPSKIMAWQSEQEAQRQQQRVRTVSNSSTNSDDYPLQDDQDDPLGCRTNDDDTDYEEKNDSMTREGRLGTVSPFPRDSSTLYPSNLVLGLTSRETANLAKKSHDGYIDILNVSGICIEPSTSCVSYRYS</sequence>
<evidence type="ECO:0000256" key="10">
    <source>
        <dbReference type="SAM" id="MobiDB-lite"/>
    </source>
</evidence>
<proteinExistence type="predicted"/>
<reference evidence="12 13" key="1">
    <citation type="submission" date="2024-05" db="EMBL/GenBank/DDBJ databases">
        <authorList>
            <person name="Wallberg A."/>
        </authorList>
    </citation>
    <scope>NUCLEOTIDE SEQUENCE [LARGE SCALE GENOMIC DNA]</scope>
</reference>
<dbReference type="AlphaFoldDB" id="A0AAV2RAV5"/>
<evidence type="ECO:0000256" key="5">
    <source>
        <dbReference type="ARBA" id="ARBA00022833"/>
    </source>
</evidence>
<dbReference type="Pfam" id="PF12874">
    <property type="entry name" value="zf-met"/>
    <property type="match status" value="1"/>
</dbReference>
<evidence type="ECO:0000256" key="3">
    <source>
        <dbReference type="ARBA" id="ARBA00022737"/>
    </source>
</evidence>
<feature type="non-terminal residue" evidence="12">
    <location>
        <position position="560"/>
    </location>
</feature>
<dbReference type="PANTHER" id="PTHR45944:SF2">
    <property type="entry name" value="SCHNURRI, ISOFORM F"/>
    <property type="match status" value="1"/>
</dbReference>
<evidence type="ECO:0000256" key="6">
    <source>
        <dbReference type="ARBA" id="ARBA00023015"/>
    </source>
</evidence>
<gene>
    <name evidence="12" type="ORF">MNOR_LOCUS21295</name>
</gene>
<dbReference type="InterPro" id="IPR036236">
    <property type="entry name" value="Znf_C2H2_sf"/>
</dbReference>
<dbReference type="EMBL" id="CAXKWB010017061">
    <property type="protein sequence ID" value="CAL4117823.1"/>
    <property type="molecule type" value="Genomic_DNA"/>
</dbReference>
<evidence type="ECO:0000256" key="7">
    <source>
        <dbReference type="ARBA" id="ARBA00023163"/>
    </source>
</evidence>
<dbReference type="SMART" id="SM00355">
    <property type="entry name" value="ZnF_C2H2"/>
    <property type="match status" value="3"/>
</dbReference>
<dbReference type="InterPro" id="IPR051969">
    <property type="entry name" value="Zinc-finger_DNA-bd_regulators"/>
</dbReference>
<evidence type="ECO:0000256" key="2">
    <source>
        <dbReference type="ARBA" id="ARBA00022723"/>
    </source>
</evidence>
<evidence type="ECO:0000256" key="1">
    <source>
        <dbReference type="ARBA" id="ARBA00004123"/>
    </source>
</evidence>
<keyword evidence="2" id="KW-0479">Metal-binding</keyword>
<feature type="region of interest" description="Disordered" evidence="10">
    <location>
        <begin position="35"/>
        <end position="56"/>
    </location>
</feature>
<dbReference type="SUPFAM" id="SSF57667">
    <property type="entry name" value="beta-beta-alpha zinc fingers"/>
    <property type="match status" value="2"/>
</dbReference>
<feature type="region of interest" description="Disordered" evidence="10">
    <location>
        <begin position="146"/>
        <end position="195"/>
    </location>
</feature>
<dbReference type="InterPro" id="IPR013087">
    <property type="entry name" value="Znf_C2H2_type"/>
</dbReference>
<keyword evidence="4 9" id="KW-0863">Zinc-finger</keyword>
<dbReference type="GO" id="GO:0000981">
    <property type="term" value="F:DNA-binding transcription factor activity, RNA polymerase II-specific"/>
    <property type="evidence" value="ECO:0007669"/>
    <property type="project" value="TreeGrafter"/>
</dbReference>
<protein>
    <recommendedName>
        <fullName evidence="11">C2H2-type domain-containing protein</fullName>
    </recommendedName>
</protein>
<keyword evidence="7" id="KW-0804">Transcription</keyword>
<keyword evidence="13" id="KW-1185">Reference proteome</keyword>
<dbReference type="PROSITE" id="PS00028">
    <property type="entry name" value="ZINC_FINGER_C2H2_1"/>
    <property type="match status" value="3"/>
</dbReference>
<evidence type="ECO:0000313" key="12">
    <source>
        <dbReference type="EMBL" id="CAL4117823.1"/>
    </source>
</evidence>
<dbReference type="Pfam" id="PF00096">
    <property type="entry name" value="zf-C2H2"/>
    <property type="match status" value="1"/>
</dbReference>
<keyword evidence="5" id="KW-0862">Zinc</keyword>
<feature type="domain" description="C2H2-type" evidence="11">
    <location>
        <begin position="284"/>
        <end position="311"/>
    </location>
</feature>
<organism evidence="12 13">
    <name type="scientific">Meganyctiphanes norvegica</name>
    <name type="common">Northern krill</name>
    <name type="synonym">Thysanopoda norvegica</name>
    <dbReference type="NCBI Taxonomy" id="48144"/>
    <lineage>
        <taxon>Eukaryota</taxon>
        <taxon>Metazoa</taxon>
        <taxon>Ecdysozoa</taxon>
        <taxon>Arthropoda</taxon>
        <taxon>Crustacea</taxon>
        <taxon>Multicrustacea</taxon>
        <taxon>Malacostraca</taxon>
        <taxon>Eumalacostraca</taxon>
        <taxon>Eucarida</taxon>
        <taxon>Euphausiacea</taxon>
        <taxon>Euphausiidae</taxon>
        <taxon>Meganyctiphanes</taxon>
    </lineage>
</organism>
<feature type="compositionally biased region" description="Low complexity" evidence="10">
    <location>
        <begin position="440"/>
        <end position="451"/>
    </location>
</feature>
<evidence type="ECO:0000256" key="9">
    <source>
        <dbReference type="PROSITE-ProRule" id="PRU00042"/>
    </source>
</evidence>
<evidence type="ECO:0000256" key="4">
    <source>
        <dbReference type="ARBA" id="ARBA00022771"/>
    </source>
</evidence>
<feature type="compositionally biased region" description="Basic and acidic residues" evidence="10">
    <location>
        <begin position="487"/>
        <end position="498"/>
    </location>
</feature>
<feature type="domain" description="C2H2-type" evidence="11">
    <location>
        <begin position="312"/>
        <end position="341"/>
    </location>
</feature>
<keyword evidence="3" id="KW-0677">Repeat</keyword>
<feature type="compositionally biased region" description="Polar residues" evidence="10">
    <location>
        <begin position="452"/>
        <end position="462"/>
    </location>
</feature>
<feature type="compositionally biased region" description="Low complexity" evidence="10">
    <location>
        <begin position="181"/>
        <end position="190"/>
    </location>
</feature>
<keyword evidence="6" id="KW-0805">Transcription regulation</keyword>
<dbReference type="GO" id="GO:0008270">
    <property type="term" value="F:zinc ion binding"/>
    <property type="evidence" value="ECO:0007669"/>
    <property type="project" value="UniProtKB-KW"/>
</dbReference>
<feature type="non-terminal residue" evidence="12">
    <location>
        <position position="1"/>
    </location>
</feature>
<feature type="compositionally biased region" description="Low complexity" evidence="10">
    <location>
        <begin position="149"/>
        <end position="161"/>
    </location>
</feature>
<accession>A0AAV2RAV5</accession>
<dbReference type="Gene3D" id="3.30.160.60">
    <property type="entry name" value="Classic Zinc Finger"/>
    <property type="match status" value="2"/>
</dbReference>
<evidence type="ECO:0000313" key="13">
    <source>
        <dbReference type="Proteomes" id="UP001497623"/>
    </source>
</evidence>
<dbReference type="PANTHER" id="PTHR45944">
    <property type="entry name" value="SCHNURRI, ISOFORM F"/>
    <property type="match status" value="1"/>
</dbReference>
<dbReference type="PROSITE" id="PS50157">
    <property type="entry name" value="ZINC_FINGER_C2H2_2"/>
    <property type="match status" value="3"/>
</dbReference>
<dbReference type="Proteomes" id="UP001497623">
    <property type="component" value="Unassembled WGS sequence"/>
</dbReference>
<keyword evidence="8" id="KW-0539">Nucleus</keyword>
<comment type="subcellular location">
    <subcellularLocation>
        <location evidence="1">Nucleus</location>
    </subcellularLocation>
</comment>
<feature type="domain" description="C2H2-type" evidence="11">
    <location>
        <begin position="357"/>
        <end position="386"/>
    </location>
</feature>
<comment type="caution">
    <text evidence="12">The sequence shown here is derived from an EMBL/GenBank/DDBJ whole genome shotgun (WGS) entry which is preliminary data.</text>
</comment>